<organism evidence="3 4">
    <name type="scientific">Paenibacillus antri</name>
    <dbReference type="NCBI Taxonomy" id="2582848"/>
    <lineage>
        <taxon>Bacteria</taxon>
        <taxon>Bacillati</taxon>
        <taxon>Bacillota</taxon>
        <taxon>Bacilli</taxon>
        <taxon>Bacillales</taxon>
        <taxon>Paenibacillaceae</taxon>
        <taxon>Paenibacillus</taxon>
    </lineage>
</organism>
<dbReference type="EMBL" id="VCIW01000004">
    <property type="protein sequence ID" value="TLS52540.1"/>
    <property type="molecule type" value="Genomic_DNA"/>
</dbReference>
<dbReference type="Proteomes" id="UP000309676">
    <property type="component" value="Unassembled WGS sequence"/>
</dbReference>
<accession>A0A5R9GEK2</accession>
<comment type="caution">
    <text evidence="3">The sequence shown here is derived from an EMBL/GenBank/DDBJ whole genome shotgun (WGS) entry which is preliminary data.</text>
</comment>
<keyword evidence="4" id="KW-1185">Reference proteome</keyword>
<keyword evidence="1" id="KW-0732">Signal</keyword>
<gene>
    <name evidence="3" type="ORF">FE782_07830</name>
</gene>
<sequence length="803" mass="88402">MGNQRKKMKRFRAAVVSTMTLSMVMGAAMPAWAARTSADASVGTVADTAVETSDETVHNGSSALSITEETANISSEEAEARMKKLFPLLREAKLDQIRFGSDRFPPAREAVWNLNWSVSSEDGRSTHGFSTEMDAMTGDILSMFVPETVLGEPSYYPPKVSREEARKTAEALVKRAVPSLNGVALSVRDADSLDGALFGPFRYSFLFETEHRGIPVTFRSVHVGIDGNGNATQLSYQPLPDNMPPAANPIAKEKAMAAYKEHLELQLAYVNLNPYREEPKWALAWVPTPSHSGVMDAITGDWIGFDGMEIPKGDAAVRYESIAPSAGDAYQPTRPEGKTISRAQAERIVASVYRMPDGYELEQHSLQEDFNVKRSVWRLTWRQEGPSPMGFGPGITATVDAENGQVYEIRKDLFPPYAALPEPEQKGGEAISAAEAKRKADELVAKLFPDAEGSLKRIEGSVPGMPANPSQDAYSFAYQPFRNGYPLQDASVRLQLSKDGQLVSYAAWSSGPMPEASDLPKDAAISQAEAERLWLERSDLALRYDRFGGYYVDNGERVEEKIRLTYRHEWKSGDEASVLDAATGKWVARGFGNPLPTGEPVDPIDIEGHAAESDLRTLAQFRVLDTDEDARANPGAAITRAQWARWLAAAVNPHYANEGYYGPNGMEEKPYYADVSVDDELHKAFRVLAMMSWIDPKHEAGSSFGPGEALTREELAVWAAHVLRYDRLAELLREDPVIGDAADVESIEHPGAAALSVKLQLLSVEDGRWNPDKETTRAEAASFLMKLVRLQASVDQPVNSRYY</sequence>
<feature type="domain" description="YcdB/YcdC repeated" evidence="2">
    <location>
        <begin position="108"/>
        <end position="235"/>
    </location>
</feature>
<dbReference type="RefSeq" id="WP_138193530.1">
    <property type="nucleotide sequence ID" value="NZ_VCIW01000004.1"/>
</dbReference>
<evidence type="ECO:0000313" key="3">
    <source>
        <dbReference type="EMBL" id="TLS52540.1"/>
    </source>
</evidence>
<feature type="signal peptide" evidence="1">
    <location>
        <begin position="1"/>
        <end position="33"/>
    </location>
</feature>
<evidence type="ECO:0000259" key="2">
    <source>
        <dbReference type="Pfam" id="PF16244"/>
    </source>
</evidence>
<evidence type="ECO:0000256" key="1">
    <source>
        <dbReference type="SAM" id="SignalP"/>
    </source>
</evidence>
<feature type="domain" description="YcdB/YcdC repeated" evidence="2">
    <location>
        <begin position="344"/>
        <end position="505"/>
    </location>
</feature>
<proteinExistence type="predicted"/>
<feature type="chain" id="PRO_5024420640" description="YcdB/YcdC repeated domain-containing protein" evidence="1">
    <location>
        <begin position="34"/>
        <end position="803"/>
    </location>
</feature>
<name>A0A5R9GEK2_9BACL</name>
<evidence type="ECO:0000313" key="4">
    <source>
        <dbReference type="Proteomes" id="UP000309676"/>
    </source>
</evidence>
<dbReference type="AlphaFoldDB" id="A0A5R9GEK2"/>
<protein>
    <recommendedName>
        <fullName evidence="2">YcdB/YcdC repeated domain-containing protein</fullName>
    </recommendedName>
</protein>
<reference evidence="3 4" key="1">
    <citation type="submission" date="2019-05" db="EMBL/GenBank/DDBJ databases">
        <authorList>
            <person name="Narsing Rao M.P."/>
            <person name="Li W.J."/>
        </authorList>
    </citation>
    <scope>NUCLEOTIDE SEQUENCE [LARGE SCALE GENOMIC DNA]</scope>
    <source>
        <strain evidence="3 4">SYSU_K30003</strain>
    </source>
</reference>
<dbReference type="InterPro" id="IPR032599">
    <property type="entry name" value="YcdB/YcdC_rep_domain"/>
</dbReference>
<dbReference type="OrthoDB" id="2652191at2"/>
<dbReference type="Pfam" id="PF16244">
    <property type="entry name" value="DUF4901"/>
    <property type="match status" value="2"/>
</dbReference>